<evidence type="ECO:0000313" key="1">
    <source>
        <dbReference type="EMBL" id="CAD2214789.1"/>
    </source>
</evidence>
<gene>
    <name evidence="1" type="ORF">ADEAN_000224000</name>
</gene>
<organism evidence="1 2">
    <name type="scientific">Angomonas deanei</name>
    <dbReference type="NCBI Taxonomy" id="59799"/>
    <lineage>
        <taxon>Eukaryota</taxon>
        <taxon>Discoba</taxon>
        <taxon>Euglenozoa</taxon>
        <taxon>Kinetoplastea</taxon>
        <taxon>Metakinetoplastina</taxon>
        <taxon>Trypanosomatida</taxon>
        <taxon>Trypanosomatidae</taxon>
        <taxon>Strigomonadinae</taxon>
        <taxon>Angomonas</taxon>
    </lineage>
</organism>
<dbReference type="AlphaFoldDB" id="A0A7G2C5B8"/>
<protein>
    <submittedName>
        <fullName evidence="1">Uncharacterized protein</fullName>
    </submittedName>
</protein>
<keyword evidence="2" id="KW-1185">Reference proteome</keyword>
<accession>A0A7G2C5B8</accession>
<name>A0A7G2C5B8_9TRYP</name>
<reference evidence="1 2" key="1">
    <citation type="submission" date="2020-08" db="EMBL/GenBank/DDBJ databases">
        <authorList>
            <person name="Newling K."/>
            <person name="Davey J."/>
            <person name="Forrester S."/>
        </authorList>
    </citation>
    <scope>NUCLEOTIDE SEQUENCE [LARGE SCALE GENOMIC DNA]</scope>
    <source>
        <strain evidence="2">Crithidia deanei Carvalho (ATCC PRA-265)</strain>
    </source>
</reference>
<sequence length="423" mass="46777">MSIYSVNVAVSLHQVWYSPGDVVKATVYADCCLERYYDSKNGLMPLPQPPLHNYFYTADEYNEEPRVVLKNLEFSVETLASVSKSHVKWGNLNMGNGGKKNKDRIEYVLCKTEECPIASDTLLKAKQTCAYLVTFTLPKNIVPTLSTSFCDLHTTLRCSYIWSKCGKGVNQSCHIAVPITIVHPFTSDVPFCLSSCLGKGNSEIPRDSIQVLPLPTAPTASIAPPLEDTVSPQDTQLFTPDTLWKRNFLKVQNQNASTKRGMEYLLRAADQPVCTVVVESTVVTPGENIVGLILPPSLSLPSDATLEGVTVKLQRLECVPEEYSAMEKLRQVVGMHWLRIVSCETLATKQLRMSDTDCTSLQIGVPHSLRPTTLCDVGAVVYQLEMAFEYTLKGTKGEEPLILLVPIKVEAPGSWERARCTPA</sequence>
<evidence type="ECO:0000313" key="2">
    <source>
        <dbReference type="Proteomes" id="UP000515908"/>
    </source>
</evidence>
<dbReference type="EMBL" id="LR877148">
    <property type="protein sequence ID" value="CAD2214789.1"/>
    <property type="molecule type" value="Genomic_DNA"/>
</dbReference>
<proteinExistence type="predicted"/>
<dbReference type="VEuPathDB" id="TriTrypDB:ADEAN_000224000"/>
<dbReference type="Proteomes" id="UP000515908">
    <property type="component" value="Chromosome 04"/>
</dbReference>